<keyword evidence="2" id="KW-0547">Nucleotide-binding</keyword>
<evidence type="ECO:0000256" key="4">
    <source>
        <dbReference type="SAM" id="MobiDB-lite"/>
    </source>
</evidence>
<dbReference type="PANTHER" id="PTHR43023">
    <property type="entry name" value="PROTEIN TRIGALACTOSYLDIACYLGLYCEROL 3, CHLOROPLASTIC"/>
    <property type="match status" value="1"/>
</dbReference>
<dbReference type="SUPFAM" id="SSF52540">
    <property type="entry name" value="P-loop containing nucleoside triphosphate hydrolases"/>
    <property type="match status" value="1"/>
</dbReference>
<dbReference type="PROSITE" id="PS50893">
    <property type="entry name" value="ABC_TRANSPORTER_2"/>
    <property type="match status" value="1"/>
</dbReference>
<dbReference type="EMBL" id="JBHTBS010000006">
    <property type="protein sequence ID" value="MFC7338009.1"/>
    <property type="molecule type" value="Genomic_DNA"/>
</dbReference>
<keyword evidence="3 6" id="KW-0067">ATP-binding</keyword>
<sequence length="260" mass="28671">MPDEPFIRVRNLKHRFGSHEVLRGINLDIHRGETLVLLGGSGAGKSVLLKLLPGLLKPTSGTIHIEDTEISCLNERQLGSIRKKVGMMFQGGALFDSMSVGQNVAFPLREGGIRDENEITTRVDRALSIVRLNEQQNKMPADLSGGMRKRVALARAVVDRPACVLYDEPHAGLDPITADTIDHMIRDLQHNHGMTNVVVTHEMRSVFHIADRVLFLKDGQIAWEGSPAELQSTSDPELRAFISGDSGEAWPENPVTPAHR</sequence>
<dbReference type="Proteomes" id="UP001596472">
    <property type="component" value="Unassembled WGS sequence"/>
</dbReference>
<dbReference type="Pfam" id="PF00005">
    <property type="entry name" value="ABC_tran"/>
    <property type="match status" value="1"/>
</dbReference>
<evidence type="ECO:0000256" key="3">
    <source>
        <dbReference type="ARBA" id="ARBA00022840"/>
    </source>
</evidence>
<feature type="domain" description="ABC transporter" evidence="5">
    <location>
        <begin position="7"/>
        <end position="243"/>
    </location>
</feature>
<dbReference type="InterPro" id="IPR003593">
    <property type="entry name" value="AAA+_ATPase"/>
</dbReference>
<dbReference type="InterPro" id="IPR027417">
    <property type="entry name" value="P-loop_NTPase"/>
</dbReference>
<dbReference type="RefSeq" id="WP_379712863.1">
    <property type="nucleotide sequence ID" value="NZ_JBHTBS010000006.1"/>
</dbReference>
<comment type="caution">
    <text evidence="6">The sequence shown here is derived from an EMBL/GenBank/DDBJ whole genome shotgun (WGS) entry which is preliminary data.</text>
</comment>
<organism evidence="6 7">
    <name type="scientific">Haloferula chungangensis</name>
    <dbReference type="NCBI Taxonomy" id="1048331"/>
    <lineage>
        <taxon>Bacteria</taxon>
        <taxon>Pseudomonadati</taxon>
        <taxon>Verrucomicrobiota</taxon>
        <taxon>Verrucomicrobiia</taxon>
        <taxon>Verrucomicrobiales</taxon>
        <taxon>Verrucomicrobiaceae</taxon>
        <taxon>Haloferula</taxon>
    </lineage>
</organism>
<protein>
    <submittedName>
        <fullName evidence="6">ABC transporter ATP-binding protein</fullName>
    </submittedName>
</protein>
<dbReference type="SMART" id="SM00382">
    <property type="entry name" value="AAA"/>
    <property type="match status" value="1"/>
</dbReference>
<evidence type="ECO:0000259" key="5">
    <source>
        <dbReference type="PROSITE" id="PS50893"/>
    </source>
</evidence>
<reference evidence="7" key="1">
    <citation type="journal article" date="2019" name="Int. J. Syst. Evol. Microbiol.">
        <title>The Global Catalogue of Microorganisms (GCM) 10K type strain sequencing project: providing services to taxonomists for standard genome sequencing and annotation.</title>
        <authorList>
            <consortium name="The Broad Institute Genomics Platform"/>
            <consortium name="The Broad Institute Genome Sequencing Center for Infectious Disease"/>
            <person name="Wu L."/>
            <person name="Ma J."/>
        </authorList>
    </citation>
    <scope>NUCLEOTIDE SEQUENCE [LARGE SCALE GENOMIC DNA]</scope>
    <source>
        <strain evidence="7">CGMCC 4.1467</strain>
    </source>
</reference>
<dbReference type="InterPro" id="IPR003439">
    <property type="entry name" value="ABC_transporter-like_ATP-bd"/>
</dbReference>
<dbReference type="Gene3D" id="3.40.50.300">
    <property type="entry name" value="P-loop containing nucleotide triphosphate hydrolases"/>
    <property type="match status" value="1"/>
</dbReference>
<accession>A0ABW2L6I0</accession>
<name>A0ABW2L6I0_9BACT</name>
<evidence type="ECO:0000256" key="1">
    <source>
        <dbReference type="ARBA" id="ARBA00022448"/>
    </source>
</evidence>
<keyword evidence="1" id="KW-0813">Transport</keyword>
<proteinExistence type="predicted"/>
<dbReference type="PROSITE" id="PS00211">
    <property type="entry name" value="ABC_TRANSPORTER_1"/>
    <property type="match status" value="1"/>
</dbReference>
<gene>
    <name evidence="6" type="ORF">ACFQY0_12525</name>
</gene>
<evidence type="ECO:0000313" key="6">
    <source>
        <dbReference type="EMBL" id="MFC7338009.1"/>
    </source>
</evidence>
<keyword evidence="7" id="KW-1185">Reference proteome</keyword>
<evidence type="ECO:0000313" key="7">
    <source>
        <dbReference type="Proteomes" id="UP001596472"/>
    </source>
</evidence>
<dbReference type="GO" id="GO:0005524">
    <property type="term" value="F:ATP binding"/>
    <property type="evidence" value="ECO:0007669"/>
    <property type="project" value="UniProtKB-KW"/>
</dbReference>
<feature type="region of interest" description="Disordered" evidence="4">
    <location>
        <begin position="241"/>
        <end position="260"/>
    </location>
</feature>
<dbReference type="PANTHER" id="PTHR43023:SF3">
    <property type="entry name" value="PROTEIN TRIGALACTOSYLDIACYLGLYCEROL 3, CHLOROPLASTIC"/>
    <property type="match status" value="1"/>
</dbReference>
<evidence type="ECO:0000256" key="2">
    <source>
        <dbReference type="ARBA" id="ARBA00022741"/>
    </source>
</evidence>
<dbReference type="InterPro" id="IPR017871">
    <property type="entry name" value="ABC_transporter-like_CS"/>
</dbReference>